<feature type="transmembrane region" description="Helical" evidence="1">
    <location>
        <begin position="222"/>
        <end position="242"/>
    </location>
</feature>
<keyword evidence="1" id="KW-0812">Transmembrane</keyword>
<feature type="transmembrane region" description="Helical" evidence="1">
    <location>
        <begin position="157"/>
        <end position="177"/>
    </location>
</feature>
<organism evidence="2 3">
    <name type="scientific">Limosilactobacillus reuteri I5007</name>
    <dbReference type="NCBI Taxonomy" id="1340495"/>
    <lineage>
        <taxon>Bacteria</taxon>
        <taxon>Bacillati</taxon>
        <taxon>Bacillota</taxon>
        <taxon>Bacilli</taxon>
        <taxon>Lactobacillales</taxon>
        <taxon>Lactobacillaceae</taxon>
        <taxon>Limosilactobacillus</taxon>
    </lineage>
</organism>
<feature type="transmembrane region" description="Helical" evidence="1">
    <location>
        <begin position="254"/>
        <end position="271"/>
    </location>
</feature>
<proteinExistence type="predicted"/>
<keyword evidence="1" id="KW-0472">Membrane</keyword>
<dbReference type="PATRIC" id="fig|1340495.3.peg.621"/>
<feature type="transmembrane region" description="Helical" evidence="1">
    <location>
        <begin position="50"/>
        <end position="71"/>
    </location>
</feature>
<name>R9WFN2_LIMRT</name>
<dbReference type="RefSeq" id="WP_016496654.1">
    <property type="nucleotide sequence ID" value="NC_021494.1"/>
</dbReference>
<accession>R9WFN2</accession>
<evidence type="ECO:0000256" key="1">
    <source>
        <dbReference type="SAM" id="Phobius"/>
    </source>
</evidence>
<dbReference type="Proteomes" id="UP000014360">
    <property type="component" value="Chromosome"/>
</dbReference>
<protein>
    <submittedName>
        <fullName evidence="2">Putative integral membrane protein</fullName>
    </submittedName>
</protein>
<dbReference type="KEGG" id="lrt:LRI_0622"/>
<feature type="transmembrane region" description="Helical" evidence="1">
    <location>
        <begin position="318"/>
        <end position="340"/>
    </location>
</feature>
<dbReference type="EMBL" id="CP006011">
    <property type="protein sequence ID" value="AGN98831.1"/>
    <property type="molecule type" value="Genomic_DNA"/>
</dbReference>
<gene>
    <name evidence="2" type="ORF">LRI_0622</name>
</gene>
<keyword evidence="1" id="KW-1133">Transmembrane helix</keyword>
<sequence>MILELWYETIEKLGGIKALNTQVGNYGITYQTLIALFTYLPFKPIVMYKFLSICFDYVLAVGSALLVQALYDSQSKSLFLLVYSVILFVPTVVMNSGLWGQCDSIYCSFIILSLLSLVKNKKIPSFIFLGVAFAFKFQTIFILPLYILLYLRNKSFSILYFGVSFISFYLCCLPGIIMGRNWLDPIRIYLGQIDETRINLLYPNLSGMMTQMNNGNIYNYQIMKSFLIFLTLAILLIGSYYLFVKDKVWTKDQIVVYGLWIIWTCVMFLPSMHDRYGYLVDILLVLLSFKYPILWINTTFSILESWLVYVSGLFGIDINIQLLSFTAVLNYTYFTMVVFFNKYDKLLMKSIS</sequence>
<evidence type="ECO:0000313" key="3">
    <source>
        <dbReference type="Proteomes" id="UP000014360"/>
    </source>
</evidence>
<feature type="transmembrane region" description="Helical" evidence="1">
    <location>
        <begin position="126"/>
        <end position="151"/>
    </location>
</feature>
<dbReference type="AlphaFoldDB" id="R9WFN2"/>
<evidence type="ECO:0000313" key="2">
    <source>
        <dbReference type="EMBL" id="AGN98831.1"/>
    </source>
</evidence>
<feature type="transmembrane region" description="Helical" evidence="1">
    <location>
        <begin position="78"/>
        <end position="97"/>
    </location>
</feature>
<reference evidence="2 3" key="1">
    <citation type="submission" date="2013-06" db="EMBL/GenBank/DDBJ databases">
        <title>The Complete Genome Sequence of Lactobacillus reuteri I5007, a Probiotic Strain Isolated from Healthy Pig.</title>
        <authorList>
            <person name="Hou C."/>
            <person name="Qiao S."/>
            <person name="Zeng X."/>
            <person name="Ma X."/>
            <person name="Yang F."/>
        </authorList>
    </citation>
    <scope>NUCLEOTIDE SEQUENCE [LARGE SCALE GENOMIC DNA]</scope>
    <source>
        <strain evidence="2 3">I5007</strain>
    </source>
</reference>
<dbReference type="HOGENOM" id="CLU_043514_0_0_9"/>